<keyword evidence="3 7" id="KW-0732">Signal</keyword>
<evidence type="ECO:0000256" key="2">
    <source>
        <dbReference type="ARBA" id="ARBA00001271"/>
    </source>
</evidence>
<dbReference type="SUPFAM" id="SSF51126">
    <property type="entry name" value="Pectin lyase-like"/>
    <property type="match status" value="1"/>
</dbReference>
<evidence type="ECO:0000256" key="4">
    <source>
        <dbReference type="ARBA" id="ARBA00022737"/>
    </source>
</evidence>
<dbReference type="EMBL" id="CP022384">
    <property type="protein sequence ID" value="ATA81140.1"/>
    <property type="molecule type" value="Genomic_DNA"/>
</dbReference>
<name>A0A250F7N5_9FLAO</name>
<feature type="domain" description="GLAA-B beta-barrel" evidence="9">
    <location>
        <begin position="321"/>
        <end position="392"/>
    </location>
</feature>
<feature type="chain" id="PRO_5013123440" evidence="7">
    <location>
        <begin position="19"/>
        <end position="564"/>
    </location>
</feature>
<organism evidence="10 11">
    <name type="scientific">Capnocytophaga leadbetteri</name>
    <dbReference type="NCBI Taxonomy" id="327575"/>
    <lineage>
        <taxon>Bacteria</taxon>
        <taxon>Pseudomonadati</taxon>
        <taxon>Bacteroidota</taxon>
        <taxon>Flavobacteriia</taxon>
        <taxon>Flavobacteriales</taxon>
        <taxon>Flavobacteriaceae</taxon>
        <taxon>Capnocytophaga</taxon>
    </lineage>
</organism>
<proteinExistence type="predicted"/>
<accession>A0A250F7N5</accession>
<dbReference type="GO" id="GO:0004557">
    <property type="term" value="F:alpha-galactosidase activity"/>
    <property type="evidence" value="ECO:0007669"/>
    <property type="project" value="UniProtKB-EC"/>
</dbReference>
<dbReference type="InterPro" id="IPR056441">
    <property type="entry name" value="Beta-barrel_GLAA-B_II"/>
</dbReference>
<comment type="catalytic activity">
    <reaction evidence="2">
        <text>Hydrolysis of terminal, non-reducing branched (1-&gt;3)-alpha-D-galactosidic residues, producing free D-galactose.</text>
        <dbReference type="EC" id="3.2.1.n1"/>
    </reaction>
</comment>
<dbReference type="InterPro" id="IPR006626">
    <property type="entry name" value="PbH1"/>
</dbReference>
<gene>
    <name evidence="10" type="ORF">CGC53_01630</name>
</gene>
<dbReference type="InterPro" id="IPR011050">
    <property type="entry name" value="Pectin_lyase_fold/virulence"/>
</dbReference>
<sequence length="564" mass="63855">MKPHYVILMILSSFIACKTSTSVSGPTEVEVRSNHQYAFPKDTYHFHLSQTSQKVLYISNHDQTNPKKVALYLENLKDVVIDGNNSDFIFHGTILPIVLKNCTNVTLKNFSIDFAIPHFRQLHITEVDKAHNTVVGKLYPEGNYKVEAGKLLFCGEDYEEQPMGGMLFTPDRRLTYQRADVSFNPTKVTELAPNVFKIEGMGAAPRIEKDERFALRNYGRPTPAIFITESKNIKLENVTVHNAYGMGLLAQLTENITLKGFKIAVKEGSERFYTTQADATHFSSCSGVIRSEGGLYEGMADDAINVHGTYLKVIARPSRNTITAKYMHPQSWGFTWGRTGDEVQFVAAKTMETIGDKTYRIQSIKPVDSPTDEGAKIFEISFTEPLPDEVSAEHACGVENLTLTPQVIFTHNVVRNNRARGALFSTPKKVVCAHNVFDHTHGAAILLCGDCNGWYETGACHDVTIKHNRFINALTANYQFTNAIISIYPEIPNLSDQKKYFHSNIRIENNVFETFDEPILYAKSVENLIYRNNTVIKNKDFKPFHWNKERFKLERTKNVEIIEK</sequence>
<keyword evidence="5" id="KW-0378">Hydrolase</keyword>
<evidence type="ECO:0000256" key="5">
    <source>
        <dbReference type="ARBA" id="ARBA00022801"/>
    </source>
</evidence>
<evidence type="ECO:0000256" key="6">
    <source>
        <dbReference type="ARBA" id="ARBA00023295"/>
    </source>
</evidence>
<comment type="catalytic activity">
    <reaction evidence="1">
        <text>Hydrolysis of terminal, non-reducing alpha-D-galactose residues in alpha-D-galactosides, including galactose oligosaccharides, galactomannans and galactolipids.</text>
        <dbReference type="EC" id="3.2.1.22"/>
    </reaction>
</comment>
<evidence type="ECO:0000256" key="3">
    <source>
        <dbReference type="ARBA" id="ARBA00022729"/>
    </source>
</evidence>
<evidence type="ECO:0000313" key="10">
    <source>
        <dbReference type="EMBL" id="ATA81140.1"/>
    </source>
</evidence>
<dbReference type="SMART" id="SM00710">
    <property type="entry name" value="PbH1"/>
    <property type="match status" value="5"/>
</dbReference>
<evidence type="ECO:0000313" key="11">
    <source>
        <dbReference type="Proteomes" id="UP000217276"/>
    </source>
</evidence>
<keyword evidence="11" id="KW-1185">Reference proteome</keyword>
<dbReference type="RefSeq" id="WP_095913057.1">
    <property type="nucleotide sequence ID" value="NZ_CAUUPF010000029.1"/>
</dbReference>
<dbReference type="Pfam" id="PF23764">
    <property type="entry name" value="Beta-barrel_GLAA-B_II"/>
    <property type="match status" value="1"/>
</dbReference>
<keyword evidence="4" id="KW-0677">Repeat</keyword>
<dbReference type="InterPro" id="IPR012334">
    <property type="entry name" value="Pectin_lyas_fold"/>
</dbReference>
<dbReference type="Pfam" id="PF23763">
    <property type="entry name" value="Beta-barrel_GLAA-B_I"/>
    <property type="match status" value="1"/>
</dbReference>
<dbReference type="Gene3D" id="2.160.20.10">
    <property type="entry name" value="Single-stranded right-handed beta-helix, Pectin lyase-like"/>
    <property type="match status" value="2"/>
</dbReference>
<keyword evidence="6" id="KW-0326">Glycosidase</keyword>
<evidence type="ECO:0000259" key="9">
    <source>
        <dbReference type="Pfam" id="PF23764"/>
    </source>
</evidence>
<dbReference type="PROSITE" id="PS51257">
    <property type="entry name" value="PROKAR_LIPOPROTEIN"/>
    <property type="match status" value="1"/>
</dbReference>
<dbReference type="Proteomes" id="UP000217276">
    <property type="component" value="Chromosome"/>
</dbReference>
<dbReference type="KEGG" id="clk:CGC53_01630"/>
<evidence type="ECO:0000256" key="7">
    <source>
        <dbReference type="SAM" id="SignalP"/>
    </source>
</evidence>
<feature type="domain" description="GLAA-B beta-barrel" evidence="8">
    <location>
        <begin position="121"/>
        <end position="200"/>
    </location>
</feature>
<dbReference type="AlphaFoldDB" id="A0A250F7N5"/>
<evidence type="ECO:0000256" key="1">
    <source>
        <dbReference type="ARBA" id="ARBA00001255"/>
    </source>
</evidence>
<dbReference type="InterPro" id="IPR057275">
    <property type="entry name" value="Beta-barrel_GLAA-B_I"/>
</dbReference>
<protein>
    <submittedName>
        <fullName evidence="10">Alpha-1,3-galactosidase B</fullName>
    </submittedName>
</protein>
<evidence type="ECO:0000259" key="8">
    <source>
        <dbReference type="Pfam" id="PF23763"/>
    </source>
</evidence>
<reference evidence="11" key="1">
    <citation type="submission" date="2017-06" db="EMBL/GenBank/DDBJ databases">
        <title>Capnocytophaga spp. assemblies.</title>
        <authorList>
            <person name="Gulvik C.A."/>
        </authorList>
    </citation>
    <scope>NUCLEOTIDE SEQUENCE [LARGE SCALE GENOMIC DNA]</scope>
    <source>
        <strain evidence="11">H6253</strain>
    </source>
</reference>
<feature type="signal peptide" evidence="7">
    <location>
        <begin position="1"/>
        <end position="18"/>
    </location>
</feature>